<organism evidence="3 4">
    <name type="scientific">Tritrichomonas musculus</name>
    <dbReference type="NCBI Taxonomy" id="1915356"/>
    <lineage>
        <taxon>Eukaryota</taxon>
        <taxon>Metamonada</taxon>
        <taxon>Parabasalia</taxon>
        <taxon>Tritrichomonadida</taxon>
        <taxon>Tritrichomonadidae</taxon>
        <taxon>Tritrichomonas</taxon>
    </lineage>
</organism>
<dbReference type="InterPro" id="IPR036770">
    <property type="entry name" value="Ankyrin_rpt-contain_sf"/>
</dbReference>
<dbReference type="EMBL" id="JAPFFF010000010">
    <property type="protein sequence ID" value="KAK8880844.1"/>
    <property type="molecule type" value="Genomic_DNA"/>
</dbReference>
<dbReference type="InterPro" id="IPR032675">
    <property type="entry name" value="LRR_dom_sf"/>
</dbReference>
<evidence type="ECO:0000256" key="1">
    <source>
        <dbReference type="SAM" id="MobiDB-lite"/>
    </source>
</evidence>
<accession>A0ABR2JPP4</accession>
<feature type="compositionally biased region" description="Polar residues" evidence="1">
    <location>
        <begin position="15"/>
        <end position="33"/>
    </location>
</feature>
<feature type="region of interest" description="Disordered" evidence="1">
    <location>
        <begin position="978"/>
        <end position="997"/>
    </location>
</feature>
<sequence length="1033" mass="117490">MNSDKQTSQDKAENYTATVISDENPPKDSNNSEQSDKTIIATKEFKEYISKKEELYNTLMTFIENSEDNDFQHLIDLINHQNQDENREKYEEILQLIASISDNCHRNKSFFNNLYQIIDHYKNQIKQTFSNEEIFNIFEKKKKMLLFLFQNKIITIDDDIYNRLLTKGEANGNRYIHFFYPEIKKFIDKKKVIYIKEELINIDENIFDGFEEKHNEGENDSFICSLIREDSVEEFIEYVNRSNISLRSQVSPSIFETNSFLIENNKTTLIEYSAFFGAIQIFQYLRMNGVELNPSLWLYAIHSRNAELIHLLESCQVSPPNENYEKCLYESIKCHHNEIAYYIENNLITEDNDETRKSEEFISTILKNHNYAYLNLNFEDSYTFFYLWNYGYHTLVNLFIETRKEYYEKVTFETMSDSNLDKLFLKMKKCFKTMTSDTIVTLQEAANKNQIDIIYYLLLCKKSIPDSCFNKNTVLQKIVIPSSVVSIGNFAFSDCKSLSEIIIPSSVTSIGESAFINCKSLTSFLIPSSVVSIEYSTFNHCESLREIIIPSSVTSIGNYAFYECVSLKKVKIEYSVTSIGKFAFGECTSLEDINIPSSVTSIGDSAFYKCSSFVYIDIPSSVTSIGDSAFKKCSSMNVIDIPSSVTSIGDSTFAECYSLRIIRIPSSVTSIGDCAFLGIRSLIIKGSIKKILPYMFSYCHSLKNITIPSSVFSIEKYAFCSCKYLKTIKIPSSVVSIDKHAFDGCSALKQIEIPTSLKSIEDDVFNECSSLTEIKIPFSVKSIGSHAFSSCTSLKVIEIPSSVVSIDRHAFDGCSALTQIEIPTSLKSIEDYVFNGCSSLTEIKIPSSVVSIDKHAFDGCSALTQIEIPNSLKSIDDYVFNGCSSLAEIKIPFSVKSIGSHAFSGCTSLKVIDIPFSVVSIGDYAFRGCSKLYKYTIPPSVTSIGDNIFDECLPFLQKSFASFLASFEKRFPSKNVKHDLDSKPSLEKPVNKKNNDKPRSKAFTWSLAILLIIISIVICYFYLNDWKFKFQQV</sequence>
<dbReference type="Pfam" id="PF13306">
    <property type="entry name" value="LRR_5"/>
    <property type="match status" value="2"/>
</dbReference>
<feature type="region of interest" description="Disordered" evidence="1">
    <location>
        <begin position="1"/>
        <end position="36"/>
    </location>
</feature>
<keyword evidence="2" id="KW-1133">Transmembrane helix</keyword>
<comment type="caution">
    <text evidence="3">The sequence shown here is derived from an EMBL/GenBank/DDBJ whole genome shotgun (WGS) entry which is preliminary data.</text>
</comment>
<dbReference type="InterPro" id="IPR026906">
    <property type="entry name" value="LRR_5"/>
</dbReference>
<gene>
    <name evidence="3" type="ORF">M9Y10_003538</name>
</gene>
<dbReference type="SUPFAM" id="SSF48403">
    <property type="entry name" value="Ankyrin repeat"/>
    <property type="match status" value="1"/>
</dbReference>
<reference evidence="3 4" key="1">
    <citation type="submission" date="2024-04" db="EMBL/GenBank/DDBJ databases">
        <title>Tritrichomonas musculus Genome.</title>
        <authorList>
            <person name="Alves-Ferreira E."/>
            <person name="Grigg M."/>
            <person name="Lorenzi H."/>
            <person name="Galac M."/>
        </authorList>
    </citation>
    <scope>NUCLEOTIDE SEQUENCE [LARGE SCALE GENOMIC DNA]</scope>
    <source>
        <strain evidence="3 4">EAF2021</strain>
    </source>
</reference>
<keyword evidence="4" id="KW-1185">Reference proteome</keyword>
<dbReference type="Gene3D" id="3.80.10.10">
    <property type="entry name" value="Ribonuclease Inhibitor"/>
    <property type="match status" value="4"/>
</dbReference>
<dbReference type="SUPFAM" id="SSF52058">
    <property type="entry name" value="L domain-like"/>
    <property type="match status" value="3"/>
</dbReference>
<protein>
    <recommendedName>
        <fullName evidence="5">Surface antigen BspA-like</fullName>
    </recommendedName>
</protein>
<evidence type="ECO:0000313" key="3">
    <source>
        <dbReference type="EMBL" id="KAK8880844.1"/>
    </source>
</evidence>
<keyword evidence="2" id="KW-0472">Membrane</keyword>
<keyword evidence="2" id="KW-0812">Transmembrane</keyword>
<name>A0ABR2JPP4_9EUKA</name>
<dbReference type="PANTHER" id="PTHR45661">
    <property type="entry name" value="SURFACE ANTIGEN"/>
    <property type="match status" value="1"/>
</dbReference>
<dbReference type="Proteomes" id="UP001470230">
    <property type="component" value="Unassembled WGS sequence"/>
</dbReference>
<evidence type="ECO:0000256" key="2">
    <source>
        <dbReference type="SAM" id="Phobius"/>
    </source>
</evidence>
<dbReference type="InterPro" id="IPR053139">
    <property type="entry name" value="Surface_bspA-like"/>
</dbReference>
<proteinExistence type="predicted"/>
<feature type="transmembrane region" description="Helical" evidence="2">
    <location>
        <begin position="1002"/>
        <end position="1023"/>
    </location>
</feature>
<dbReference type="PANTHER" id="PTHR45661:SF3">
    <property type="entry name" value="IG-LIKE DOMAIN-CONTAINING PROTEIN"/>
    <property type="match status" value="1"/>
</dbReference>
<evidence type="ECO:0008006" key="5">
    <source>
        <dbReference type="Google" id="ProtNLM"/>
    </source>
</evidence>
<evidence type="ECO:0000313" key="4">
    <source>
        <dbReference type="Proteomes" id="UP001470230"/>
    </source>
</evidence>